<dbReference type="InterPro" id="IPR039476">
    <property type="entry name" value="P2CMN_synthase_LarB"/>
</dbReference>
<gene>
    <name evidence="2" type="ORF">KS4_08180</name>
</gene>
<evidence type="ECO:0000259" key="1">
    <source>
        <dbReference type="SMART" id="SM01001"/>
    </source>
</evidence>
<feature type="domain" description="PurE" evidence="1">
    <location>
        <begin position="140"/>
        <end position="274"/>
    </location>
</feature>
<dbReference type="NCBIfam" id="NF033503">
    <property type="entry name" value="LarB"/>
    <property type="match status" value="1"/>
</dbReference>
<dbReference type="PANTHER" id="PTHR43064">
    <property type="entry name" value="PHOSPHORIBOSYLAMINOIMIDAZOLE CARBOXYLASE-RELATED"/>
    <property type="match status" value="1"/>
</dbReference>
<dbReference type="EMBL" id="CP036425">
    <property type="protein sequence ID" value="QDU32784.1"/>
    <property type="molecule type" value="Genomic_DNA"/>
</dbReference>
<dbReference type="Gene3D" id="3.40.50.1970">
    <property type="match status" value="1"/>
</dbReference>
<dbReference type="RefSeq" id="WP_145074901.1">
    <property type="nucleotide sequence ID" value="NZ_CP036425.1"/>
</dbReference>
<dbReference type="PANTHER" id="PTHR43064:SF1">
    <property type="entry name" value="SLL1489 PROTEIN"/>
    <property type="match status" value="1"/>
</dbReference>
<dbReference type="GO" id="GO:0006189">
    <property type="term" value="P:'de novo' IMP biosynthetic process"/>
    <property type="evidence" value="ECO:0007669"/>
    <property type="project" value="InterPro"/>
</dbReference>
<proteinExistence type="predicted"/>
<dbReference type="SMART" id="SM01001">
    <property type="entry name" value="AIRC"/>
    <property type="match status" value="1"/>
</dbReference>
<keyword evidence="3" id="KW-1185">Reference proteome</keyword>
<dbReference type="KEGG" id="pcor:KS4_08180"/>
<dbReference type="InterPro" id="IPR000031">
    <property type="entry name" value="PurE_dom"/>
</dbReference>
<evidence type="ECO:0000313" key="3">
    <source>
        <dbReference type="Proteomes" id="UP000317369"/>
    </source>
</evidence>
<reference evidence="2 3" key="1">
    <citation type="submission" date="2019-02" db="EMBL/GenBank/DDBJ databases">
        <title>Deep-cultivation of Planctomycetes and their phenomic and genomic characterization uncovers novel biology.</title>
        <authorList>
            <person name="Wiegand S."/>
            <person name="Jogler M."/>
            <person name="Boedeker C."/>
            <person name="Pinto D."/>
            <person name="Vollmers J."/>
            <person name="Rivas-Marin E."/>
            <person name="Kohn T."/>
            <person name="Peeters S.H."/>
            <person name="Heuer A."/>
            <person name="Rast P."/>
            <person name="Oberbeckmann S."/>
            <person name="Bunk B."/>
            <person name="Jeske O."/>
            <person name="Meyerdierks A."/>
            <person name="Storesund J.E."/>
            <person name="Kallscheuer N."/>
            <person name="Luecker S."/>
            <person name="Lage O.M."/>
            <person name="Pohl T."/>
            <person name="Merkel B.J."/>
            <person name="Hornburger P."/>
            <person name="Mueller R.-W."/>
            <person name="Bruemmer F."/>
            <person name="Labrenz M."/>
            <person name="Spormann A.M."/>
            <person name="Op den Camp H."/>
            <person name="Overmann J."/>
            <person name="Amann R."/>
            <person name="Jetten M.S.M."/>
            <person name="Mascher T."/>
            <person name="Medema M.H."/>
            <person name="Devos D.P."/>
            <person name="Kaster A.-K."/>
            <person name="Ovreas L."/>
            <person name="Rohde M."/>
            <person name="Galperin M.Y."/>
            <person name="Jogler C."/>
        </authorList>
    </citation>
    <scope>NUCLEOTIDE SEQUENCE [LARGE SCALE GENOMIC DNA]</scope>
    <source>
        <strain evidence="2 3">KS4</strain>
    </source>
</reference>
<evidence type="ECO:0000313" key="2">
    <source>
        <dbReference type="EMBL" id="QDU32784.1"/>
    </source>
</evidence>
<dbReference type="AlphaFoldDB" id="A0A517YRD9"/>
<organism evidence="2 3">
    <name type="scientific">Poriferisphaera corsica</name>
    <dbReference type="NCBI Taxonomy" id="2528020"/>
    <lineage>
        <taxon>Bacteria</taxon>
        <taxon>Pseudomonadati</taxon>
        <taxon>Planctomycetota</taxon>
        <taxon>Phycisphaerae</taxon>
        <taxon>Phycisphaerales</taxon>
        <taxon>Phycisphaeraceae</taxon>
        <taxon>Poriferisphaera</taxon>
    </lineage>
</organism>
<name>A0A517YRD9_9BACT</name>
<accession>A0A517YRD9</accession>
<dbReference type="SUPFAM" id="SSF52255">
    <property type="entry name" value="N5-CAIR mutase (phosphoribosylaminoimidazole carboxylase, PurE)"/>
    <property type="match status" value="1"/>
</dbReference>
<dbReference type="Pfam" id="PF00731">
    <property type="entry name" value="AIRC"/>
    <property type="match status" value="1"/>
</dbReference>
<dbReference type="GO" id="GO:0016787">
    <property type="term" value="F:hydrolase activity"/>
    <property type="evidence" value="ECO:0007669"/>
    <property type="project" value="InterPro"/>
</dbReference>
<dbReference type="OrthoDB" id="9782511at2"/>
<sequence>MNLANIIKRIRTGELTEQAGLDAIEKLQQEHASEQYHAEQLHAGHGVSDVMVDHDRKRRCGAAEVIYAAGKTADQVVRIAKAIYVRGDVVLMTRANDEQITAVCDAFKGEPIEVADSCGAVMIGSPGGMEDAEDSNRGGMVVPIVTAGTSDLPVAEEAAMTVKAMGCEARMVCDVGVAGLHRLMGRMDELGGDDVRVLIVVAGMEGALPSVVGGLVDVPVIAVPTSVGYGASFGGVAALLGMLNSCASGVVVVNIDNGFGAGYTASMIVKQNRVSAND</sequence>
<dbReference type="Proteomes" id="UP000317369">
    <property type="component" value="Chromosome"/>
</dbReference>
<protein>
    <submittedName>
        <fullName evidence="2">AIR carboxylase</fullName>
    </submittedName>
</protein>